<feature type="signal peptide" evidence="2">
    <location>
        <begin position="1"/>
        <end position="30"/>
    </location>
</feature>
<reference evidence="4 6" key="2">
    <citation type="submission" date="2018-08" db="EMBL/GenBank/DDBJ databases">
        <title>Genetic Globetrotter - A new plasmid hitch-hiking vast phylogenetic and geographic distances.</title>
        <authorList>
            <person name="Vollmers J."/>
            <person name="Petersen J."/>
        </authorList>
    </citation>
    <scope>NUCLEOTIDE SEQUENCE [LARGE SCALE GENOMIC DNA]</scope>
    <source>
        <strain evidence="4 6">DSM 26383</strain>
    </source>
</reference>
<dbReference type="AlphaFoldDB" id="A0A0T5P981"/>
<dbReference type="EMBL" id="LAXI01000005">
    <property type="protein sequence ID" value="KRS17849.1"/>
    <property type="molecule type" value="Genomic_DNA"/>
</dbReference>
<evidence type="ECO:0000313" key="3">
    <source>
        <dbReference type="EMBL" id="KRS17849.1"/>
    </source>
</evidence>
<evidence type="ECO:0000256" key="2">
    <source>
        <dbReference type="SAM" id="SignalP"/>
    </source>
</evidence>
<dbReference type="EMBL" id="CP031598">
    <property type="protein sequence ID" value="QEW27354.1"/>
    <property type="molecule type" value="Genomic_DNA"/>
</dbReference>
<dbReference type="Proteomes" id="UP000051401">
    <property type="component" value="Unassembled WGS sequence"/>
</dbReference>
<dbReference type="PROSITE" id="PS51257">
    <property type="entry name" value="PROKAR_LIPOPROTEIN"/>
    <property type="match status" value="1"/>
</dbReference>
<organism evidence="3 5">
    <name type="scientific">Roseovarius indicus</name>
    <dbReference type="NCBI Taxonomy" id="540747"/>
    <lineage>
        <taxon>Bacteria</taxon>
        <taxon>Pseudomonadati</taxon>
        <taxon>Pseudomonadota</taxon>
        <taxon>Alphaproteobacteria</taxon>
        <taxon>Rhodobacterales</taxon>
        <taxon>Roseobacteraceae</taxon>
        <taxon>Roseovarius</taxon>
    </lineage>
</organism>
<sequence length="392" mass="41161">MKRAFLHALAGAVVAACPATLTLAQSTVLAGDHAIDGRACIGPFCDGSTSFPPVEALKLNGYTVGIGFEDASDGTGFPDRDWRLLVNDDISTATGGISRFSVEDIDASTIPFTIEGGAPENAFYMADDGDIGLGTSMPQASLHVASQTFPTLRLERTSPPTSEWNIAASPGTLRIRDVETWTIPFSIVTGAPTNALTIAESGNIGIGTSEAAAPLEVSDDATFSFFRITAAQAAINQSVDITFTGGPLGTGELRYNIVDGDGPEMKLNADGDMQILGTLTTGGPSCTGGCDAVFTEERIIPEADYAARMWADGYLPHVGPTAPETPVNVSEKLGGILNALEHAHVFIDRQNSRIETLEAEKAAQNDRIAAQDARIEALLARMEAIETGQRAD</sequence>
<protein>
    <submittedName>
        <fullName evidence="3">Uncharacterized protein</fullName>
    </submittedName>
</protein>
<evidence type="ECO:0000256" key="1">
    <source>
        <dbReference type="SAM" id="Coils"/>
    </source>
</evidence>
<evidence type="ECO:0000313" key="6">
    <source>
        <dbReference type="Proteomes" id="UP000325785"/>
    </source>
</evidence>
<dbReference type="STRING" id="540747.SAMN04488031_101180"/>
<proteinExistence type="predicted"/>
<feature type="coiled-coil region" evidence="1">
    <location>
        <begin position="347"/>
        <end position="374"/>
    </location>
</feature>
<gene>
    <name evidence="4" type="ORF">RIdsm_03166</name>
    <name evidence="3" type="ORF">XM52_09765</name>
</gene>
<dbReference type="PATRIC" id="fig|540747.5.peg.4875"/>
<feature type="chain" id="PRO_5010437488" evidence="2">
    <location>
        <begin position="31"/>
        <end position="392"/>
    </location>
</feature>
<dbReference type="Proteomes" id="UP000325785">
    <property type="component" value="Chromosome"/>
</dbReference>
<dbReference type="KEGG" id="rid:RIdsm_03166"/>
<dbReference type="RefSeq" id="WP_057815751.1">
    <property type="nucleotide sequence ID" value="NZ_CP031598.1"/>
</dbReference>
<keyword evidence="5" id="KW-1185">Reference proteome</keyword>
<reference evidence="3 5" key="1">
    <citation type="submission" date="2015-04" db="EMBL/GenBank/DDBJ databases">
        <title>The draft genome sequence of Roseovarius indicus B108T.</title>
        <authorList>
            <person name="Li G."/>
            <person name="Lai Q."/>
            <person name="Shao Z."/>
            <person name="Yan P."/>
        </authorList>
    </citation>
    <scope>NUCLEOTIDE SEQUENCE [LARGE SCALE GENOMIC DNA]</scope>
    <source>
        <strain evidence="3 5">B108</strain>
    </source>
</reference>
<evidence type="ECO:0000313" key="4">
    <source>
        <dbReference type="EMBL" id="QEW27354.1"/>
    </source>
</evidence>
<keyword evidence="1" id="KW-0175">Coiled coil</keyword>
<dbReference type="OrthoDB" id="4463518at2"/>
<keyword evidence="2" id="KW-0732">Signal</keyword>
<accession>A0A0T5P981</accession>
<name>A0A0T5P981_9RHOB</name>
<evidence type="ECO:0000313" key="5">
    <source>
        <dbReference type="Proteomes" id="UP000051401"/>
    </source>
</evidence>